<dbReference type="EMBL" id="UOEN01000452">
    <property type="protein sequence ID" value="VAW19154.1"/>
    <property type="molecule type" value="Genomic_DNA"/>
</dbReference>
<organism evidence="1">
    <name type="scientific">hydrothermal vent metagenome</name>
    <dbReference type="NCBI Taxonomy" id="652676"/>
    <lineage>
        <taxon>unclassified sequences</taxon>
        <taxon>metagenomes</taxon>
        <taxon>ecological metagenomes</taxon>
    </lineage>
</organism>
<dbReference type="InterPro" id="IPR058240">
    <property type="entry name" value="rSAM_sf"/>
</dbReference>
<reference evidence="1" key="1">
    <citation type="submission" date="2018-06" db="EMBL/GenBank/DDBJ databases">
        <authorList>
            <person name="Zhirakovskaya E."/>
        </authorList>
    </citation>
    <scope>NUCLEOTIDE SEQUENCE</scope>
</reference>
<dbReference type="PANTHER" id="PTHR11228:SF7">
    <property type="entry name" value="PQQA PEPTIDE CYCLASE"/>
    <property type="match status" value="1"/>
</dbReference>
<protein>
    <submittedName>
        <fullName evidence="1">Radical SAM domain protein</fullName>
    </submittedName>
</protein>
<dbReference type="Gene3D" id="3.20.20.70">
    <property type="entry name" value="Aldolase class I"/>
    <property type="match status" value="1"/>
</dbReference>
<dbReference type="SUPFAM" id="SSF102114">
    <property type="entry name" value="Radical SAM enzymes"/>
    <property type="match status" value="1"/>
</dbReference>
<feature type="non-terminal residue" evidence="1">
    <location>
        <position position="1"/>
    </location>
</feature>
<dbReference type="InterPro" id="IPR050377">
    <property type="entry name" value="Radical_SAM_PqqE_MftC-like"/>
</dbReference>
<gene>
    <name evidence="1" type="ORF">MNBD_BACTEROID05-1110</name>
</gene>
<proteinExistence type="predicted"/>
<name>A0A3B0UFR4_9ZZZZ</name>
<sequence>DGPSYAKYRGVKDTEFDKVMQNIKDFKAYGGKCFLGVSYIVDKDNQSHVFEMLERLQGLGVDSVKVSACIVSNEGAETNEYHKPFYSNVKKQLGKFQKINTDGKFEVFDAYHEIDEKFKKDYTWCPYLQVLPVIGADLNIYPCQDKAYNLDDGLVGSIKNVRFKDFWFSDKNKFYKINPSKVCNNHCVANIKNHRILEYLETDKEHMAFV</sequence>
<accession>A0A3B0UFR4</accession>
<dbReference type="PANTHER" id="PTHR11228">
    <property type="entry name" value="RADICAL SAM DOMAIN PROTEIN"/>
    <property type="match status" value="1"/>
</dbReference>
<evidence type="ECO:0000313" key="1">
    <source>
        <dbReference type="EMBL" id="VAW19154.1"/>
    </source>
</evidence>
<dbReference type="AlphaFoldDB" id="A0A3B0UFR4"/>
<dbReference type="InterPro" id="IPR013785">
    <property type="entry name" value="Aldolase_TIM"/>
</dbReference>